<evidence type="ECO:0000313" key="11">
    <source>
        <dbReference type="EMBL" id="MCB4823745.1"/>
    </source>
</evidence>
<evidence type="ECO:0000256" key="5">
    <source>
        <dbReference type="ARBA" id="ARBA00022777"/>
    </source>
</evidence>
<dbReference type="RefSeq" id="WP_226610821.1">
    <property type="nucleotide sequence ID" value="NZ_JAJAQI010000031.1"/>
</dbReference>
<dbReference type="NCBIfam" id="NF003558">
    <property type="entry name" value="PRK05231.1"/>
    <property type="match status" value="1"/>
</dbReference>
<dbReference type="SUPFAM" id="SSF56112">
    <property type="entry name" value="Protein kinase-like (PK-like)"/>
    <property type="match status" value="1"/>
</dbReference>
<evidence type="ECO:0000256" key="2">
    <source>
        <dbReference type="ARBA" id="ARBA00022679"/>
    </source>
</evidence>
<dbReference type="CDD" id="cd05153">
    <property type="entry name" value="HomoserineK_II"/>
    <property type="match status" value="1"/>
</dbReference>
<keyword evidence="6 8" id="KW-0067">ATP-binding</keyword>
<keyword evidence="2 8" id="KW-0808">Transferase</keyword>
<dbReference type="AlphaFoldDB" id="A0A9X1IIK5"/>
<dbReference type="InterPro" id="IPR050249">
    <property type="entry name" value="Pseudomonas-type_ThrB"/>
</dbReference>
<comment type="catalytic activity">
    <reaction evidence="8">
        <text>L-homoserine + ATP = O-phospho-L-homoserine + ADP + H(+)</text>
        <dbReference type="Rhea" id="RHEA:13985"/>
        <dbReference type="ChEBI" id="CHEBI:15378"/>
        <dbReference type="ChEBI" id="CHEBI:30616"/>
        <dbReference type="ChEBI" id="CHEBI:57476"/>
        <dbReference type="ChEBI" id="CHEBI:57590"/>
        <dbReference type="ChEBI" id="CHEBI:456216"/>
        <dbReference type="EC" id="2.7.1.39"/>
    </reaction>
</comment>
<reference evidence="11" key="1">
    <citation type="submission" date="2021-10" db="EMBL/GenBank/DDBJ databases">
        <title>Roseicella aerolatum sp. nov., isolated from aerosols of e-waste dismantling site.</title>
        <authorList>
            <person name="Qin T."/>
        </authorList>
    </citation>
    <scope>NUCLEOTIDE SEQUENCE</scope>
    <source>
        <strain evidence="11">GB24</strain>
    </source>
</reference>
<dbReference type="GO" id="GO:0005524">
    <property type="term" value="F:ATP binding"/>
    <property type="evidence" value="ECO:0007669"/>
    <property type="project" value="UniProtKB-KW"/>
</dbReference>
<keyword evidence="3 8" id="KW-0791">Threonine biosynthesis</keyword>
<keyword evidence="12" id="KW-1185">Reference proteome</keyword>
<protein>
    <recommendedName>
        <fullName evidence="8 9">Homoserine kinase</fullName>
        <shortName evidence="8">HK</shortName>
        <shortName evidence="8">HSK</shortName>
        <ecNumber evidence="8 9">2.7.1.39</ecNumber>
    </recommendedName>
</protein>
<evidence type="ECO:0000256" key="1">
    <source>
        <dbReference type="ARBA" id="ARBA00022605"/>
    </source>
</evidence>
<evidence type="ECO:0000256" key="4">
    <source>
        <dbReference type="ARBA" id="ARBA00022741"/>
    </source>
</evidence>
<accession>A0A9X1IIK5</accession>
<comment type="pathway">
    <text evidence="8">Amino-acid biosynthesis; L-threonine biosynthesis; L-threonine from L-aspartate: step 4/5.</text>
</comment>
<dbReference type="InterPro" id="IPR005280">
    <property type="entry name" value="Homoserine_kinase_II"/>
</dbReference>
<evidence type="ECO:0000256" key="3">
    <source>
        <dbReference type="ARBA" id="ARBA00022697"/>
    </source>
</evidence>
<name>A0A9X1IIK5_9PROT</name>
<dbReference type="InterPro" id="IPR002575">
    <property type="entry name" value="Aminoglycoside_PTrfase"/>
</dbReference>
<evidence type="ECO:0000256" key="7">
    <source>
        <dbReference type="ARBA" id="ARBA00038240"/>
    </source>
</evidence>
<dbReference type="EC" id="2.7.1.39" evidence="8 9"/>
<evidence type="ECO:0000256" key="8">
    <source>
        <dbReference type="HAMAP-Rule" id="MF_00301"/>
    </source>
</evidence>
<dbReference type="Pfam" id="PF01636">
    <property type="entry name" value="APH"/>
    <property type="match status" value="1"/>
</dbReference>
<dbReference type="InterPro" id="IPR011009">
    <property type="entry name" value="Kinase-like_dom_sf"/>
</dbReference>
<dbReference type="GO" id="GO:0009088">
    <property type="term" value="P:threonine biosynthetic process"/>
    <property type="evidence" value="ECO:0007669"/>
    <property type="project" value="UniProtKB-UniRule"/>
</dbReference>
<dbReference type="GO" id="GO:0004413">
    <property type="term" value="F:homoserine kinase activity"/>
    <property type="evidence" value="ECO:0007669"/>
    <property type="project" value="UniProtKB-UniRule"/>
</dbReference>
<evidence type="ECO:0000313" key="12">
    <source>
        <dbReference type="Proteomes" id="UP001139311"/>
    </source>
</evidence>
<keyword evidence="4 8" id="KW-0547">Nucleotide-binding</keyword>
<organism evidence="11 12">
    <name type="scientific">Roseicella aerolata</name>
    <dbReference type="NCBI Taxonomy" id="2883479"/>
    <lineage>
        <taxon>Bacteria</taxon>
        <taxon>Pseudomonadati</taxon>
        <taxon>Pseudomonadota</taxon>
        <taxon>Alphaproteobacteria</taxon>
        <taxon>Acetobacterales</taxon>
        <taxon>Roseomonadaceae</taxon>
        <taxon>Roseicella</taxon>
    </lineage>
</organism>
<dbReference type="PANTHER" id="PTHR21064:SF6">
    <property type="entry name" value="AMINOGLYCOSIDE PHOSPHOTRANSFERASE DOMAIN-CONTAINING PROTEIN"/>
    <property type="match status" value="1"/>
</dbReference>
<dbReference type="NCBIfam" id="TIGR00938">
    <property type="entry name" value="thrB_alt"/>
    <property type="match status" value="1"/>
</dbReference>
<dbReference type="Gene3D" id="3.90.1200.10">
    <property type="match status" value="1"/>
</dbReference>
<sequence>MAVYTEVTDEALRAFLAAYPLGALRAFRGIAEGVENSNYALQTEAGDFILTLYEKRVDPRELPWFLGLMEHLAARGIDCPLPVKARDGQALRTLAGRPAAICTFLAGVWPRRVRPEHCAPLGAALARLHLAGADFHEVRPNGLGPAAWGPLLDRCRPGGDAVQPGLVAELDGALAGILATWPVPGALPTGQIHADLFPDNVFFLDGPEGKPRVSGLIDFYFACTDLLAYDIAVCLNAWCFEPDGSYNVTKAHALLSAYQRLRPLSEAERKALPVLCRGASIRFLLTRLYDWTATPAGALVTRKDPLEYLRKLRFFARAEGPASLGL</sequence>
<proteinExistence type="inferred from homology"/>
<comment type="similarity">
    <text evidence="7 8">Belongs to the pseudomonas-type ThrB family.</text>
</comment>
<keyword evidence="5 8" id="KW-0418">Kinase</keyword>
<comment type="caution">
    <text evidence="11">The sequence shown here is derived from an EMBL/GenBank/DDBJ whole genome shotgun (WGS) entry which is preliminary data.</text>
</comment>
<dbReference type="PANTHER" id="PTHR21064">
    <property type="entry name" value="AMINOGLYCOSIDE PHOSPHOTRANSFERASE DOMAIN-CONTAINING PROTEIN-RELATED"/>
    <property type="match status" value="1"/>
</dbReference>
<evidence type="ECO:0000256" key="6">
    <source>
        <dbReference type="ARBA" id="ARBA00022840"/>
    </source>
</evidence>
<dbReference type="Proteomes" id="UP001139311">
    <property type="component" value="Unassembled WGS sequence"/>
</dbReference>
<evidence type="ECO:0000256" key="9">
    <source>
        <dbReference type="NCBIfam" id="TIGR00938"/>
    </source>
</evidence>
<dbReference type="EMBL" id="JAJAQI010000031">
    <property type="protein sequence ID" value="MCB4823745.1"/>
    <property type="molecule type" value="Genomic_DNA"/>
</dbReference>
<dbReference type="HAMAP" id="MF_00301">
    <property type="entry name" value="Homoser_kinase_2"/>
    <property type="match status" value="1"/>
</dbReference>
<dbReference type="Gene3D" id="3.30.200.20">
    <property type="entry name" value="Phosphorylase Kinase, domain 1"/>
    <property type="match status" value="1"/>
</dbReference>
<gene>
    <name evidence="8" type="primary">thrB</name>
    <name evidence="11" type="ORF">LHA35_18610</name>
</gene>
<evidence type="ECO:0000259" key="10">
    <source>
        <dbReference type="Pfam" id="PF01636"/>
    </source>
</evidence>
<feature type="domain" description="Aminoglycoside phosphotransferase" evidence="10">
    <location>
        <begin position="27"/>
        <end position="264"/>
    </location>
</feature>
<keyword evidence="1 8" id="KW-0028">Amino-acid biosynthesis</keyword>